<dbReference type="Pfam" id="PF09855">
    <property type="entry name" value="Zn_ribbon_13"/>
    <property type="match status" value="1"/>
</dbReference>
<dbReference type="InterPro" id="IPR018652">
    <property type="entry name" value="DUF2082_NA-bd_Znr"/>
</dbReference>
<evidence type="ECO:0000313" key="1">
    <source>
        <dbReference type="EMBL" id="SUZ83542.1"/>
    </source>
</evidence>
<organism evidence="1">
    <name type="scientific">marine metagenome</name>
    <dbReference type="NCBI Taxonomy" id="408172"/>
    <lineage>
        <taxon>unclassified sequences</taxon>
        <taxon>metagenomes</taxon>
        <taxon>ecological metagenomes</taxon>
    </lineage>
</organism>
<accession>A0A381QVT7</accession>
<dbReference type="AlphaFoldDB" id="A0A381QVT7"/>
<dbReference type="EMBL" id="UINC01001555">
    <property type="protein sequence ID" value="SUZ83542.1"/>
    <property type="molecule type" value="Genomic_DNA"/>
</dbReference>
<proteinExistence type="predicted"/>
<protein>
    <recommendedName>
        <fullName evidence="2">GTP-binding protein</fullName>
    </recommendedName>
</protein>
<name>A0A381QVT7_9ZZZZ</name>
<evidence type="ECO:0008006" key="2">
    <source>
        <dbReference type="Google" id="ProtNLM"/>
    </source>
</evidence>
<reference evidence="1" key="1">
    <citation type="submission" date="2018-05" db="EMBL/GenBank/DDBJ databases">
        <authorList>
            <person name="Lanie J.A."/>
            <person name="Ng W.-L."/>
            <person name="Kazmierczak K.M."/>
            <person name="Andrzejewski T.M."/>
            <person name="Davidsen T.M."/>
            <person name="Wayne K.J."/>
            <person name="Tettelin H."/>
            <person name="Glass J.I."/>
            <person name="Rusch D."/>
            <person name="Podicherti R."/>
            <person name="Tsui H.-C.T."/>
            <person name="Winkler M.E."/>
        </authorList>
    </citation>
    <scope>NUCLEOTIDE SEQUENCE</scope>
</reference>
<gene>
    <name evidence="1" type="ORF">METZ01_LOCUS36396</name>
</gene>
<sequence>MSSATFECTKCRHREAETGEIRTTGGGASRYLNVQNQKFGYAACASCGFTEFYRMDGGGKGRMILDALTN</sequence>